<keyword evidence="2" id="KW-1185">Reference proteome</keyword>
<dbReference type="EMBL" id="JANJYI010000004">
    <property type="protein sequence ID" value="KAK2653098.1"/>
    <property type="molecule type" value="Genomic_DNA"/>
</dbReference>
<proteinExistence type="predicted"/>
<accession>A0AAE0CJQ8</accession>
<evidence type="ECO:0000313" key="2">
    <source>
        <dbReference type="Proteomes" id="UP001280121"/>
    </source>
</evidence>
<evidence type="ECO:0008006" key="3">
    <source>
        <dbReference type="Google" id="ProtNLM"/>
    </source>
</evidence>
<evidence type="ECO:0000313" key="1">
    <source>
        <dbReference type="EMBL" id="KAK2653098.1"/>
    </source>
</evidence>
<dbReference type="AlphaFoldDB" id="A0AAE0CJQ8"/>
<organism evidence="1 2">
    <name type="scientific">Dipteronia dyeriana</name>
    <dbReference type="NCBI Taxonomy" id="168575"/>
    <lineage>
        <taxon>Eukaryota</taxon>
        <taxon>Viridiplantae</taxon>
        <taxon>Streptophyta</taxon>
        <taxon>Embryophyta</taxon>
        <taxon>Tracheophyta</taxon>
        <taxon>Spermatophyta</taxon>
        <taxon>Magnoliopsida</taxon>
        <taxon>eudicotyledons</taxon>
        <taxon>Gunneridae</taxon>
        <taxon>Pentapetalae</taxon>
        <taxon>rosids</taxon>
        <taxon>malvids</taxon>
        <taxon>Sapindales</taxon>
        <taxon>Sapindaceae</taxon>
        <taxon>Hippocastanoideae</taxon>
        <taxon>Acereae</taxon>
        <taxon>Dipteronia</taxon>
    </lineage>
</organism>
<dbReference type="PANTHER" id="PTHR33320">
    <property type="entry name" value="METHIONYL-TRNA SYNTHETASE"/>
    <property type="match status" value="1"/>
</dbReference>
<reference evidence="1" key="1">
    <citation type="journal article" date="2023" name="Plant J.">
        <title>Genome sequences and population genomics provide insights into the demographic history, inbreeding, and mutation load of two 'living fossil' tree species of Dipteronia.</title>
        <authorList>
            <person name="Feng Y."/>
            <person name="Comes H.P."/>
            <person name="Chen J."/>
            <person name="Zhu S."/>
            <person name="Lu R."/>
            <person name="Zhang X."/>
            <person name="Li P."/>
            <person name="Qiu J."/>
            <person name="Olsen K.M."/>
            <person name="Qiu Y."/>
        </authorList>
    </citation>
    <scope>NUCLEOTIDE SEQUENCE</scope>
    <source>
        <strain evidence="1">KIB01</strain>
    </source>
</reference>
<protein>
    <recommendedName>
        <fullName evidence="3">Methionyl-tRNA synthetase</fullName>
    </recommendedName>
</protein>
<dbReference type="Proteomes" id="UP001280121">
    <property type="component" value="Unassembled WGS sequence"/>
</dbReference>
<sequence>MKLPMIFFSICVLYKYPSHNSGILHASHFGEKKSMSVLSIFNVQEKIIERKGVNAACPYCGGPVMAFDFDAHLLFCFLPISHKTKKKFYCTICSRRLLPAAHSF</sequence>
<dbReference type="PANTHER" id="PTHR33320:SF34">
    <property type="entry name" value="ZINC-RIBBON 15 DOMAIN-CONTAINING PROTEIN"/>
    <property type="match status" value="1"/>
</dbReference>
<gene>
    <name evidence="1" type="ORF">Ddye_012954</name>
</gene>
<comment type="caution">
    <text evidence="1">The sequence shown here is derived from an EMBL/GenBank/DDBJ whole genome shotgun (WGS) entry which is preliminary data.</text>
</comment>
<name>A0AAE0CJQ8_9ROSI</name>